<dbReference type="eggNOG" id="ENOG502SA6W">
    <property type="taxonomic scope" value="Eukaryota"/>
</dbReference>
<feature type="compositionally biased region" description="Basic and acidic residues" evidence="1">
    <location>
        <begin position="82"/>
        <end position="92"/>
    </location>
</feature>
<feature type="compositionally biased region" description="Basic and acidic residues" evidence="1">
    <location>
        <begin position="260"/>
        <end position="270"/>
    </location>
</feature>
<evidence type="ECO:0000313" key="2">
    <source>
        <dbReference type="EMBL" id="EXB62276.1"/>
    </source>
</evidence>
<feature type="compositionally biased region" description="Pro residues" evidence="1">
    <location>
        <begin position="34"/>
        <end position="43"/>
    </location>
</feature>
<dbReference type="EMBL" id="KE344442">
    <property type="protein sequence ID" value="EXB62276.1"/>
    <property type="molecule type" value="Genomic_DNA"/>
</dbReference>
<organism evidence="2 3">
    <name type="scientific">Morus notabilis</name>
    <dbReference type="NCBI Taxonomy" id="981085"/>
    <lineage>
        <taxon>Eukaryota</taxon>
        <taxon>Viridiplantae</taxon>
        <taxon>Streptophyta</taxon>
        <taxon>Embryophyta</taxon>
        <taxon>Tracheophyta</taxon>
        <taxon>Spermatophyta</taxon>
        <taxon>Magnoliopsida</taxon>
        <taxon>eudicotyledons</taxon>
        <taxon>Gunneridae</taxon>
        <taxon>Pentapetalae</taxon>
        <taxon>rosids</taxon>
        <taxon>fabids</taxon>
        <taxon>Rosales</taxon>
        <taxon>Moraceae</taxon>
        <taxon>Moreae</taxon>
        <taxon>Morus</taxon>
    </lineage>
</organism>
<dbReference type="OrthoDB" id="1922230at2759"/>
<dbReference type="PANTHER" id="PTHR33871">
    <property type="entry name" value="OS05G0503100 PROTEIN-RELATED"/>
    <property type="match status" value="1"/>
</dbReference>
<dbReference type="PANTHER" id="PTHR33871:SF1">
    <property type="entry name" value="OS05G0503100 PROTEIN"/>
    <property type="match status" value="1"/>
</dbReference>
<dbReference type="AlphaFoldDB" id="W9R073"/>
<accession>W9R073</accession>
<feature type="compositionally biased region" description="Basic and acidic residues" evidence="1">
    <location>
        <begin position="172"/>
        <end position="196"/>
    </location>
</feature>
<feature type="region of interest" description="Disordered" evidence="1">
    <location>
        <begin position="1"/>
        <end position="278"/>
    </location>
</feature>
<reference evidence="3" key="1">
    <citation type="submission" date="2013-01" db="EMBL/GenBank/DDBJ databases">
        <title>Draft Genome Sequence of a Mulberry Tree, Morus notabilis C.K. Schneid.</title>
        <authorList>
            <person name="He N."/>
            <person name="Zhao S."/>
        </authorList>
    </citation>
    <scope>NUCLEOTIDE SEQUENCE</scope>
</reference>
<protein>
    <submittedName>
        <fullName evidence="2">Uncharacterized protein</fullName>
    </submittedName>
</protein>
<dbReference type="KEGG" id="mnt:21404986"/>
<gene>
    <name evidence="2" type="ORF">L484_022164</name>
</gene>
<feature type="compositionally biased region" description="Basic and acidic residues" evidence="1">
    <location>
        <begin position="210"/>
        <end position="219"/>
    </location>
</feature>
<evidence type="ECO:0000256" key="1">
    <source>
        <dbReference type="SAM" id="MobiDB-lite"/>
    </source>
</evidence>
<evidence type="ECO:0000313" key="3">
    <source>
        <dbReference type="Proteomes" id="UP000030645"/>
    </source>
</evidence>
<keyword evidence="3" id="KW-1185">Reference proteome</keyword>
<name>W9R073_9ROSA</name>
<dbReference type="Proteomes" id="UP000030645">
    <property type="component" value="Unassembled WGS sequence"/>
</dbReference>
<sequence>MGCCLSTSHSHTHKEEPTHHRRGRSVHQTSPSPKLEPPHPPVPVVEEESVKEVVLSETPVSKPATTSPKVPIPEKRKTHSPVKLEPEPKEISGDSQVSESFECEVSESFSYSTTTTVTEVRDDEEAMSKKRRDVGPRITASGSSAVVTRRKRPNSGELTGRRGRGHVSPVSKVDRSSEKRNRFEAGKTVRGRESGHMRSTQLNGGYAAGVRRDAGEVSVRRSRSPAPRAAGGVSRGGLARNASKGTGRAGGRSVGEVGENEDKKKEEVSKEGCSQLGNESLENPLVSLECFIFV</sequence>
<feature type="compositionally biased region" description="Low complexity" evidence="1">
    <location>
        <begin position="106"/>
        <end position="118"/>
    </location>
</feature>
<proteinExistence type="predicted"/>